<dbReference type="AlphaFoldDB" id="A0A3L6PS84"/>
<sequence>MGRHGSGTFFAAVPLPAPHPSARHQRRGRRGACVGSTSSGVTLIGQWRSMASRSTSGASWVSSRGSVTSRARRRAAKAAKDAAAAAVR</sequence>
<feature type="compositionally biased region" description="Basic residues" evidence="1">
    <location>
        <begin position="21"/>
        <end position="30"/>
    </location>
</feature>
<name>A0A3L6PS84_PANMI</name>
<dbReference type="EMBL" id="PQIB02000016">
    <property type="protein sequence ID" value="RLM61475.1"/>
    <property type="molecule type" value="Genomic_DNA"/>
</dbReference>
<evidence type="ECO:0000256" key="1">
    <source>
        <dbReference type="SAM" id="MobiDB-lite"/>
    </source>
</evidence>
<accession>A0A3L6PS84</accession>
<evidence type="ECO:0000313" key="2">
    <source>
        <dbReference type="EMBL" id="RLM61475.1"/>
    </source>
</evidence>
<comment type="caution">
    <text evidence="2">The sequence shown here is derived from an EMBL/GenBank/DDBJ whole genome shotgun (WGS) entry which is preliminary data.</text>
</comment>
<evidence type="ECO:0000313" key="3">
    <source>
        <dbReference type="Proteomes" id="UP000275267"/>
    </source>
</evidence>
<protein>
    <submittedName>
        <fullName evidence="2">Uncharacterized protein</fullName>
    </submittedName>
</protein>
<organism evidence="2 3">
    <name type="scientific">Panicum miliaceum</name>
    <name type="common">Proso millet</name>
    <name type="synonym">Broomcorn millet</name>
    <dbReference type="NCBI Taxonomy" id="4540"/>
    <lineage>
        <taxon>Eukaryota</taxon>
        <taxon>Viridiplantae</taxon>
        <taxon>Streptophyta</taxon>
        <taxon>Embryophyta</taxon>
        <taxon>Tracheophyta</taxon>
        <taxon>Spermatophyta</taxon>
        <taxon>Magnoliopsida</taxon>
        <taxon>Liliopsida</taxon>
        <taxon>Poales</taxon>
        <taxon>Poaceae</taxon>
        <taxon>PACMAD clade</taxon>
        <taxon>Panicoideae</taxon>
        <taxon>Panicodae</taxon>
        <taxon>Paniceae</taxon>
        <taxon>Panicinae</taxon>
        <taxon>Panicum</taxon>
        <taxon>Panicum sect. Panicum</taxon>
    </lineage>
</organism>
<reference evidence="3" key="1">
    <citation type="journal article" date="2019" name="Nat. Commun.">
        <title>The genome of broomcorn millet.</title>
        <authorList>
            <person name="Zou C."/>
            <person name="Miki D."/>
            <person name="Li D."/>
            <person name="Tang Q."/>
            <person name="Xiao L."/>
            <person name="Rajput S."/>
            <person name="Deng P."/>
            <person name="Jia W."/>
            <person name="Huang R."/>
            <person name="Zhang M."/>
            <person name="Sun Y."/>
            <person name="Hu J."/>
            <person name="Fu X."/>
            <person name="Schnable P.S."/>
            <person name="Li F."/>
            <person name="Zhang H."/>
            <person name="Feng B."/>
            <person name="Zhu X."/>
            <person name="Liu R."/>
            <person name="Schnable J.C."/>
            <person name="Zhu J.-K."/>
            <person name="Zhang H."/>
        </authorList>
    </citation>
    <scope>NUCLEOTIDE SEQUENCE [LARGE SCALE GENOMIC DNA]</scope>
</reference>
<feature type="region of interest" description="Disordered" evidence="1">
    <location>
        <begin position="1"/>
        <end position="37"/>
    </location>
</feature>
<dbReference type="Proteomes" id="UP000275267">
    <property type="component" value="Unassembled WGS sequence"/>
</dbReference>
<keyword evidence="3" id="KW-1185">Reference proteome</keyword>
<feature type="compositionally biased region" description="Polar residues" evidence="1">
    <location>
        <begin position="54"/>
        <end position="69"/>
    </location>
</feature>
<feature type="region of interest" description="Disordered" evidence="1">
    <location>
        <begin position="54"/>
        <end position="88"/>
    </location>
</feature>
<gene>
    <name evidence="2" type="ORF">C2845_PM14G15070</name>
</gene>
<proteinExistence type="predicted"/>